<dbReference type="Pfam" id="PF00072">
    <property type="entry name" value="Response_reg"/>
    <property type="match status" value="1"/>
</dbReference>
<accession>A0A0R3N8L9</accession>
<dbReference type="GO" id="GO:0000160">
    <property type="term" value="P:phosphorelay signal transduction system"/>
    <property type="evidence" value="ECO:0007669"/>
    <property type="project" value="InterPro"/>
</dbReference>
<dbReference type="InterPro" id="IPR011006">
    <property type="entry name" value="CheY-like_superfamily"/>
</dbReference>
<sequence length="105" mass="11335">MSSADVIRDLGFEVIEAVDADHAISLLESVPGVTVVFTDIQMPGSMDGLLLAAVIRDRWPPIALLVTSGKMRPASTDMPTGARFISKPYSPFELKGQLQSLTGRY</sequence>
<dbReference type="PANTHER" id="PTHR44591">
    <property type="entry name" value="STRESS RESPONSE REGULATOR PROTEIN 1"/>
    <property type="match status" value="1"/>
</dbReference>
<protein>
    <recommendedName>
        <fullName evidence="3">Response regulatory domain-containing protein</fullName>
    </recommendedName>
</protein>
<dbReference type="Gene3D" id="3.40.50.2300">
    <property type="match status" value="1"/>
</dbReference>
<dbReference type="InterPro" id="IPR001789">
    <property type="entry name" value="Sig_transdc_resp-reg_receiver"/>
</dbReference>
<dbReference type="PROSITE" id="PS50110">
    <property type="entry name" value="RESPONSE_REGULATORY"/>
    <property type="match status" value="1"/>
</dbReference>
<reference evidence="4 5" key="1">
    <citation type="submission" date="2014-03" db="EMBL/GenBank/DDBJ databases">
        <title>Bradyrhizobium valentinum sp. nov., isolated from effective nodules of Lupinus mariae-josephae, a lupine endemic of basic-lime soils in Eastern Spain.</title>
        <authorList>
            <person name="Duran D."/>
            <person name="Rey L."/>
            <person name="Navarro A."/>
            <person name="Busquets A."/>
            <person name="Imperial J."/>
            <person name="Ruiz-Argueso T."/>
        </authorList>
    </citation>
    <scope>NUCLEOTIDE SEQUENCE [LARGE SCALE GENOMIC DNA]</scope>
    <source>
        <strain evidence="4 5">CCBAU 23086</strain>
    </source>
</reference>
<organism evidence="4 5">
    <name type="scientific">Bradyrhizobium lablabi</name>
    <dbReference type="NCBI Taxonomy" id="722472"/>
    <lineage>
        <taxon>Bacteria</taxon>
        <taxon>Pseudomonadati</taxon>
        <taxon>Pseudomonadota</taxon>
        <taxon>Alphaproteobacteria</taxon>
        <taxon>Hyphomicrobiales</taxon>
        <taxon>Nitrobacteraceae</taxon>
        <taxon>Bradyrhizobium</taxon>
    </lineage>
</organism>
<evidence type="ECO:0000313" key="5">
    <source>
        <dbReference type="Proteomes" id="UP000051660"/>
    </source>
</evidence>
<evidence type="ECO:0000313" key="4">
    <source>
        <dbReference type="EMBL" id="KRR28364.1"/>
    </source>
</evidence>
<dbReference type="SUPFAM" id="SSF52172">
    <property type="entry name" value="CheY-like"/>
    <property type="match status" value="1"/>
</dbReference>
<feature type="modified residue" description="4-aspartylphosphate" evidence="2">
    <location>
        <position position="39"/>
    </location>
</feature>
<evidence type="ECO:0000256" key="1">
    <source>
        <dbReference type="ARBA" id="ARBA00022553"/>
    </source>
</evidence>
<proteinExistence type="predicted"/>
<name>A0A0R3N8L9_9BRAD</name>
<gene>
    <name evidence="4" type="ORF">CQ14_40795</name>
</gene>
<dbReference type="InterPro" id="IPR050595">
    <property type="entry name" value="Bact_response_regulator"/>
</dbReference>
<evidence type="ECO:0000259" key="3">
    <source>
        <dbReference type="PROSITE" id="PS50110"/>
    </source>
</evidence>
<dbReference type="AlphaFoldDB" id="A0A0R3N8L9"/>
<dbReference type="EMBL" id="LLYB01000024">
    <property type="protein sequence ID" value="KRR28364.1"/>
    <property type="molecule type" value="Genomic_DNA"/>
</dbReference>
<dbReference type="Proteomes" id="UP000051660">
    <property type="component" value="Unassembled WGS sequence"/>
</dbReference>
<comment type="caution">
    <text evidence="4">The sequence shown here is derived from an EMBL/GenBank/DDBJ whole genome shotgun (WGS) entry which is preliminary data.</text>
</comment>
<keyword evidence="1 2" id="KW-0597">Phosphoprotein</keyword>
<feature type="domain" description="Response regulatory" evidence="3">
    <location>
        <begin position="1"/>
        <end position="102"/>
    </location>
</feature>
<evidence type="ECO:0000256" key="2">
    <source>
        <dbReference type="PROSITE-ProRule" id="PRU00169"/>
    </source>
</evidence>
<dbReference type="PANTHER" id="PTHR44591:SF18">
    <property type="entry name" value="REGULATORY PROTEIN"/>
    <property type="match status" value="1"/>
</dbReference>